<sequence>MRSGQLDTPADLLVMDANLQPVVLDWLWVGIRSKESADPPAASGLRAPAKVTVRSWWDERLRAGVYLRADGRLLLIDDVRDFDNQRAEVVITCSELVGQPAEYRPQGGVPVACRVHLTHSAPYLDELGQVTDYKTRAEVAVIEVGRPEEGDQLLIAGTLYNVIAYARDSDDGVVRGLWLKPVV</sequence>
<accession>A0A6M3KEG4</accession>
<dbReference type="InterPro" id="IPR008018">
    <property type="entry name" value="Phage_tail_attach_FII"/>
</dbReference>
<reference evidence="2" key="1">
    <citation type="submission" date="2020-03" db="EMBL/GenBank/DDBJ databases">
        <title>The deep terrestrial virosphere.</title>
        <authorList>
            <person name="Holmfeldt K."/>
            <person name="Nilsson E."/>
            <person name="Simone D."/>
            <person name="Lopez-Fernandez M."/>
            <person name="Wu X."/>
            <person name="de Brujin I."/>
            <person name="Lundin D."/>
            <person name="Andersson A."/>
            <person name="Bertilsson S."/>
            <person name="Dopson M."/>
        </authorList>
    </citation>
    <scope>NUCLEOTIDE SEQUENCE</scope>
    <source>
        <strain evidence="2">MM415A00805</strain>
        <strain evidence="1">MM415B00468</strain>
    </source>
</reference>
<organism evidence="2">
    <name type="scientific">viral metagenome</name>
    <dbReference type="NCBI Taxonomy" id="1070528"/>
    <lineage>
        <taxon>unclassified sequences</taxon>
        <taxon>metagenomes</taxon>
        <taxon>organismal metagenomes</taxon>
    </lineage>
</organism>
<dbReference type="AlphaFoldDB" id="A0A6M3KEG4"/>
<dbReference type="GO" id="GO:0019068">
    <property type="term" value="P:virion assembly"/>
    <property type="evidence" value="ECO:0007669"/>
    <property type="project" value="InterPro"/>
</dbReference>
<evidence type="ECO:0000313" key="1">
    <source>
        <dbReference type="EMBL" id="QJA64749.1"/>
    </source>
</evidence>
<gene>
    <name evidence="2" type="ORF">MM415A00805_0018</name>
    <name evidence="1" type="ORF">MM415B00468_0036</name>
</gene>
<proteinExistence type="predicted"/>
<dbReference type="EMBL" id="MT142401">
    <property type="protein sequence ID" value="QJA79991.1"/>
    <property type="molecule type" value="Genomic_DNA"/>
</dbReference>
<name>A0A6M3KEG4_9ZZZZ</name>
<evidence type="ECO:0000313" key="2">
    <source>
        <dbReference type="EMBL" id="QJA79991.1"/>
    </source>
</evidence>
<dbReference type="Pfam" id="PF05354">
    <property type="entry name" value="Phage_attach"/>
    <property type="match status" value="1"/>
</dbReference>
<dbReference type="EMBL" id="MT141525">
    <property type="protein sequence ID" value="QJA64749.1"/>
    <property type="molecule type" value="Genomic_DNA"/>
</dbReference>
<protein>
    <submittedName>
        <fullName evidence="2">Uncharacterized protein</fullName>
    </submittedName>
</protein>